<dbReference type="AlphaFoldDB" id="A0A915IZH7"/>
<dbReference type="WBParaSite" id="nRc.2.0.1.t19530-RA">
    <property type="protein sequence ID" value="nRc.2.0.1.t19530-RA"/>
    <property type="gene ID" value="nRc.2.0.1.g19530"/>
</dbReference>
<proteinExistence type="predicted"/>
<evidence type="ECO:0000313" key="2">
    <source>
        <dbReference type="WBParaSite" id="nRc.2.0.1.t19530-RA"/>
    </source>
</evidence>
<reference evidence="2" key="1">
    <citation type="submission" date="2022-11" db="UniProtKB">
        <authorList>
            <consortium name="WormBaseParasite"/>
        </authorList>
    </citation>
    <scope>IDENTIFICATION</scope>
</reference>
<name>A0A915IZH7_ROMCU</name>
<dbReference type="Proteomes" id="UP000887565">
    <property type="component" value="Unplaced"/>
</dbReference>
<evidence type="ECO:0000313" key="1">
    <source>
        <dbReference type="Proteomes" id="UP000887565"/>
    </source>
</evidence>
<keyword evidence="1" id="KW-1185">Reference proteome</keyword>
<organism evidence="1 2">
    <name type="scientific">Romanomermis culicivorax</name>
    <name type="common">Nematode worm</name>
    <dbReference type="NCBI Taxonomy" id="13658"/>
    <lineage>
        <taxon>Eukaryota</taxon>
        <taxon>Metazoa</taxon>
        <taxon>Ecdysozoa</taxon>
        <taxon>Nematoda</taxon>
        <taxon>Enoplea</taxon>
        <taxon>Dorylaimia</taxon>
        <taxon>Mermithida</taxon>
        <taxon>Mermithoidea</taxon>
        <taxon>Mermithidae</taxon>
        <taxon>Romanomermis</taxon>
    </lineage>
</organism>
<protein>
    <submittedName>
        <fullName evidence="2">Uncharacterized protein</fullName>
    </submittedName>
</protein>
<sequence length="100" mass="10887">MVEFKYSTWQNLGVEMALASPPSGSTYSILLVECAIASAFAHFANGVGCQTVVGPLARFTQFTNAGMLTGPPKLTKKSYFVSLAKVFNSQNTRDKEFKKI</sequence>
<accession>A0A915IZH7</accession>